<dbReference type="Pfam" id="PF00367">
    <property type="entry name" value="PTS_EIIB"/>
    <property type="match status" value="1"/>
</dbReference>
<evidence type="ECO:0000256" key="10">
    <source>
        <dbReference type="ARBA" id="ARBA00023136"/>
    </source>
</evidence>
<dbReference type="GO" id="GO:0008982">
    <property type="term" value="F:protein-N(PI)-phosphohistidine-sugar phosphotransferase activity"/>
    <property type="evidence" value="ECO:0007669"/>
    <property type="project" value="InterPro"/>
</dbReference>
<dbReference type="PANTHER" id="PTHR30175">
    <property type="entry name" value="PHOSPHOTRANSFERASE SYSTEM TRANSPORT PROTEIN"/>
    <property type="match status" value="1"/>
</dbReference>
<keyword evidence="3" id="KW-1003">Cell membrane</keyword>
<dbReference type="PROSITE" id="PS00371">
    <property type="entry name" value="PTS_EIIA_TYPE_1_HIS"/>
    <property type="match status" value="1"/>
</dbReference>
<dbReference type="InterPro" id="IPR018113">
    <property type="entry name" value="PTrfase_EIIB_Cys"/>
</dbReference>
<evidence type="ECO:0000256" key="2">
    <source>
        <dbReference type="ARBA" id="ARBA00022448"/>
    </source>
</evidence>
<dbReference type="PROSITE" id="PS51103">
    <property type="entry name" value="PTS_EIIC_TYPE_1"/>
    <property type="match status" value="1"/>
</dbReference>
<dbReference type="SUPFAM" id="SSF55604">
    <property type="entry name" value="Glucose permease domain IIB"/>
    <property type="match status" value="1"/>
</dbReference>
<sequence>MAQKLNYKQTAADIVKLVGGPENVKSLGHCMTRLRFSLIDESKADTEAVKKVKGVLGVVSAGGQYMVILGQNLLPVYEAAIKDFNLNAGAATNENLDASKEKQPLTLKSAGLAVLGYVSSAVTPMITGLVAGGMLKVVLLVITLISSDFEATTSYAILSGIADAVFYFMPIFVAYGAASKLGGTPIFAMIAAAALLHGNYTALVTAGEPVTLLGLPVRLVSYSSSLLPALLLALMAYYAEKFFNKIIPGIFKSLLVGLCTITVTGIVGFVVLAPLGSYLGAYLAVVFVFLGDNVGFIAVGALAACLPWLVMCGMHMALVPFMAQAVVDPGYDAVFRPAFLLHNMAEGGACLGVGLRAKDASLRSEAFGLAFGCIFAGVTEPAIYGINLPRRKPMIGVMAGGAAGGVVAALLGARVFVMGYSTILALPIFQQTIVAAAVAVAVAIIVAALVTFILCPEIANERRDEDEAPAIPETASKILETSSVADDKMVAIADGEMIDIATVKDETFASKVLGDGVAFVLKDNVVSAPCNGTLSVLAETGHAFGLTRPDGVELIVHIGIDTVKENGNGFTNMAKAGDTVKAGQPIVKVDLDMLKKKGYDMTTMLIVANPNDKDITFRPYGNVKAGEIISPR</sequence>
<protein>
    <submittedName>
        <fullName evidence="16">PTS glucose transporter subunit IIA</fullName>
    </submittedName>
</protein>
<evidence type="ECO:0000256" key="5">
    <source>
        <dbReference type="ARBA" id="ARBA00022679"/>
    </source>
</evidence>
<proteinExistence type="predicted"/>
<feature type="domain" description="PTS EIIA type-1" evidence="13">
    <location>
        <begin position="505"/>
        <end position="609"/>
    </location>
</feature>
<dbReference type="InterPro" id="IPR003352">
    <property type="entry name" value="PTS_EIIC"/>
</dbReference>
<dbReference type="InterPro" id="IPR011055">
    <property type="entry name" value="Dup_hybrid_motif"/>
</dbReference>
<reference evidence="16" key="2">
    <citation type="journal article" date="2021" name="PeerJ">
        <title>Extensive microbial diversity within the chicken gut microbiome revealed by metagenomics and culture.</title>
        <authorList>
            <person name="Gilroy R."/>
            <person name="Ravi A."/>
            <person name="Getino M."/>
            <person name="Pursley I."/>
            <person name="Horton D.L."/>
            <person name="Alikhan N.F."/>
            <person name="Baker D."/>
            <person name="Gharbi K."/>
            <person name="Hall N."/>
            <person name="Watson M."/>
            <person name="Adriaenssens E.M."/>
            <person name="Foster-Nyarko E."/>
            <person name="Jarju S."/>
            <person name="Secka A."/>
            <person name="Antonio M."/>
            <person name="Oren A."/>
            <person name="Chaudhuri R.R."/>
            <person name="La Ragione R."/>
            <person name="Hildebrand F."/>
            <person name="Pallen M.J."/>
        </authorList>
    </citation>
    <scope>NUCLEOTIDE SEQUENCE</scope>
    <source>
        <strain evidence="16">CHK187-14744</strain>
    </source>
</reference>
<dbReference type="GO" id="GO:0090589">
    <property type="term" value="F:protein-phosphocysteine-trehalose phosphotransferase system transporter activity"/>
    <property type="evidence" value="ECO:0007669"/>
    <property type="project" value="TreeGrafter"/>
</dbReference>
<comment type="subcellular location">
    <subcellularLocation>
        <location evidence="1">Cell membrane</location>
        <topology evidence="1">Multi-pass membrane protein</topology>
    </subcellularLocation>
</comment>
<dbReference type="GO" id="GO:0005886">
    <property type="term" value="C:plasma membrane"/>
    <property type="evidence" value="ECO:0007669"/>
    <property type="project" value="UniProtKB-SubCell"/>
</dbReference>
<evidence type="ECO:0000313" key="17">
    <source>
        <dbReference type="Proteomes" id="UP000824164"/>
    </source>
</evidence>
<dbReference type="CDD" id="cd00212">
    <property type="entry name" value="PTS_IIB_glc"/>
    <property type="match status" value="1"/>
</dbReference>
<evidence type="ECO:0000256" key="9">
    <source>
        <dbReference type="ARBA" id="ARBA00022989"/>
    </source>
</evidence>
<evidence type="ECO:0000256" key="4">
    <source>
        <dbReference type="ARBA" id="ARBA00022597"/>
    </source>
</evidence>
<keyword evidence="6" id="KW-0598">Phosphotransferase system</keyword>
<organism evidence="16 17">
    <name type="scientific">Candidatus Onthocola gallistercoris</name>
    <dbReference type="NCBI Taxonomy" id="2840876"/>
    <lineage>
        <taxon>Bacteria</taxon>
        <taxon>Bacillati</taxon>
        <taxon>Bacillota</taxon>
        <taxon>Bacilli</taxon>
        <taxon>Candidatus Onthocola</taxon>
    </lineage>
</organism>
<dbReference type="Gene3D" id="2.70.70.10">
    <property type="entry name" value="Glucose Permease (Domain IIA)"/>
    <property type="match status" value="1"/>
</dbReference>
<dbReference type="Pfam" id="PF02378">
    <property type="entry name" value="PTS_EIIC"/>
    <property type="match status" value="1"/>
</dbReference>
<dbReference type="EMBL" id="DVLT01000022">
    <property type="protein sequence ID" value="HIU02247.1"/>
    <property type="molecule type" value="Genomic_DNA"/>
</dbReference>
<evidence type="ECO:0000259" key="13">
    <source>
        <dbReference type="PROSITE" id="PS51093"/>
    </source>
</evidence>
<evidence type="ECO:0000313" key="16">
    <source>
        <dbReference type="EMBL" id="HIU02247.1"/>
    </source>
</evidence>
<feature type="transmembrane region" description="Helical" evidence="12">
    <location>
        <begin position="110"/>
        <end position="135"/>
    </location>
</feature>
<dbReference type="PROSITE" id="PS51098">
    <property type="entry name" value="PTS_EIIB_TYPE_1"/>
    <property type="match status" value="1"/>
</dbReference>
<feature type="transmembrane region" description="Helical" evidence="12">
    <location>
        <begin position="366"/>
        <end position="386"/>
    </location>
</feature>
<keyword evidence="2" id="KW-0813">Transport</keyword>
<dbReference type="PROSITE" id="PS01035">
    <property type="entry name" value="PTS_EIIB_TYPE_1_CYS"/>
    <property type="match status" value="1"/>
</dbReference>
<feature type="domain" description="PTS EIIB type-1" evidence="14">
    <location>
        <begin position="8"/>
        <end position="90"/>
    </location>
</feature>
<dbReference type="Pfam" id="PF00358">
    <property type="entry name" value="PTS_EIIA_1"/>
    <property type="match status" value="1"/>
</dbReference>
<dbReference type="InterPro" id="IPR013013">
    <property type="entry name" value="PTS_EIIC_1"/>
</dbReference>
<dbReference type="PROSITE" id="PS51093">
    <property type="entry name" value="PTS_EIIA_TYPE_1"/>
    <property type="match status" value="1"/>
</dbReference>
<evidence type="ECO:0000256" key="6">
    <source>
        <dbReference type="ARBA" id="ARBA00022683"/>
    </source>
</evidence>
<evidence type="ECO:0000259" key="14">
    <source>
        <dbReference type="PROSITE" id="PS51098"/>
    </source>
</evidence>
<evidence type="ECO:0000256" key="7">
    <source>
        <dbReference type="ARBA" id="ARBA00022692"/>
    </source>
</evidence>
<dbReference type="Proteomes" id="UP000824164">
    <property type="component" value="Unassembled WGS sequence"/>
</dbReference>
<keyword evidence="5" id="KW-0808">Transferase</keyword>
<keyword evidence="7 12" id="KW-0812">Transmembrane</keyword>
<feature type="transmembrane region" description="Helical" evidence="12">
    <location>
        <begin position="393"/>
        <end position="413"/>
    </location>
</feature>
<feature type="transmembrane region" description="Helical" evidence="12">
    <location>
        <begin position="187"/>
        <end position="207"/>
    </location>
</feature>
<feature type="transmembrane region" description="Helical" evidence="12">
    <location>
        <begin position="155"/>
        <end position="175"/>
    </location>
</feature>
<feature type="transmembrane region" description="Helical" evidence="12">
    <location>
        <begin position="306"/>
        <end position="327"/>
    </location>
</feature>
<reference evidence="16" key="1">
    <citation type="submission" date="2020-10" db="EMBL/GenBank/DDBJ databases">
        <authorList>
            <person name="Gilroy R."/>
        </authorList>
    </citation>
    <scope>NUCLEOTIDE SEQUENCE</scope>
    <source>
        <strain evidence="16">CHK187-14744</strain>
    </source>
</reference>
<comment type="caution">
    <text evidence="16">The sequence shown here is derived from an EMBL/GenBank/DDBJ whole genome shotgun (WGS) entry which is preliminary data.</text>
</comment>
<dbReference type="Gene3D" id="3.30.1360.60">
    <property type="entry name" value="Glucose permease domain IIB"/>
    <property type="match status" value="1"/>
</dbReference>
<evidence type="ECO:0000256" key="8">
    <source>
        <dbReference type="ARBA" id="ARBA00022777"/>
    </source>
</evidence>
<feature type="transmembrane region" description="Helical" evidence="12">
    <location>
        <begin position="250"/>
        <end position="273"/>
    </location>
</feature>
<feature type="domain" description="PTS EIIC type-1" evidence="15">
    <location>
        <begin position="116"/>
        <end position="470"/>
    </location>
</feature>
<dbReference type="InterPro" id="IPR036878">
    <property type="entry name" value="Glu_permease_IIB"/>
</dbReference>
<dbReference type="GO" id="GO:0015771">
    <property type="term" value="P:trehalose transport"/>
    <property type="evidence" value="ECO:0007669"/>
    <property type="project" value="TreeGrafter"/>
</dbReference>
<dbReference type="AlphaFoldDB" id="A0A9D1HHE7"/>
<keyword evidence="9 12" id="KW-1133">Transmembrane helix</keyword>
<keyword evidence="10 12" id="KW-0472">Membrane</keyword>
<dbReference type="InterPro" id="IPR001127">
    <property type="entry name" value="PTS_EIIA_1_perm"/>
</dbReference>
<evidence type="ECO:0000256" key="11">
    <source>
        <dbReference type="PROSITE-ProRule" id="PRU00421"/>
    </source>
</evidence>
<accession>A0A9D1HHE7</accession>
<name>A0A9D1HHE7_9FIRM</name>
<feature type="transmembrane region" description="Helical" evidence="12">
    <location>
        <begin position="433"/>
        <end position="455"/>
    </location>
</feature>
<dbReference type="GO" id="GO:0016301">
    <property type="term" value="F:kinase activity"/>
    <property type="evidence" value="ECO:0007669"/>
    <property type="project" value="UniProtKB-KW"/>
</dbReference>
<dbReference type="InterPro" id="IPR050558">
    <property type="entry name" value="PTS_Sugar-Specific_Components"/>
</dbReference>
<feature type="active site" description="Phosphocysteine intermediate; for EIIB activity" evidence="11">
    <location>
        <position position="30"/>
    </location>
</feature>
<evidence type="ECO:0000259" key="15">
    <source>
        <dbReference type="PROSITE" id="PS51103"/>
    </source>
</evidence>
<evidence type="ECO:0000256" key="1">
    <source>
        <dbReference type="ARBA" id="ARBA00004651"/>
    </source>
</evidence>
<feature type="transmembrane region" description="Helical" evidence="12">
    <location>
        <begin position="279"/>
        <end position="299"/>
    </location>
</feature>
<gene>
    <name evidence="16" type="ORF">IAB63_03215</name>
</gene>
<dbReference type="PANTHER" id="PTHR30175:SF1">
    <property type="entry name" value="PTS SYSTEM ARBUTIN-, CELLOBIOSE-, AND SALICIN-SPECIFIC EIIBC COMPONENT-RELATED"/>
    <property type="match status" value="1"/>
</dbReference>
<dbReference type="NCBIfam" id="TIGR00830">
    <property type="entry name" value="PTBA"/>
    <property type="match status" value="1"/>
</dbReference>
<dbReference type="InterPro" id="IPR001996">
    <property type="entry name" value="PTS_IIB_1"/>
</dbReference>
<feature type="transmembrane region" description="Helical" evidence="12">
    <location>
        <begin position="219"/>
        <end position="238"/>
    </location>
</feature>
<dbReference type="SUPFAM" id="SSF51261">
    <property type="entry name" value="Duplicated hybrid motif"/>
    <property type="match status" value="1"/>
</dbReference>
<keyword evidence="4 16" id="KW-0762">Sugar transport</keyword>
<evidence type="ECO:0000256" key="3">
    <source>
        <dbReference type="ARBA" id="ARBA00022475"/>
    </source>
</evidence>
<dbReference type="GO" id="GO:0009401">
    <property type="term" value="P:phosphoenolpyruvate-dependent sugar phosphotransferase system"/>
    <property type="evidence" value="ECO:0007669"/>
    <property type="project" value="UniProtKB-KW"/>
</dbReference>
<evidence type="ECO:0000256" key="12">
    <source>
        <dbReference type="SAM" id="Phobius"/>
    </source>
</evidence>
<keyword evidence="8" id="KW-0418">Kinase</keyword>